<evidence type="ECO:0000256" key="6">
    <source>
        <dbReference type="ARBA" id="ARBA00022741"/>
    </source>
</evidence>
<name>A0A1S1V4I1_9FIRM</name>
<evidence type="ECO:0000256" key="4">
    <source>
        <dbReference type="ARBA" id="ARBA00007008"/>
    </source>
</evidence>
<evidence type="ECO:0000256" key="1">
    <source>
        <dbReference type="ARBA" id="ARBA00001823"/>
    </source>
</evidence>
<evidence type="ECO:0000256" key="8">
    <source>
        <dbReference type="ARBA" id="ARBA00022840"/>
    </source>
</evidence>
<dbReference type="NCBIfam" id="NF003013">
    <property type="entry name" value="PRK03846.1"/>
    <property type="match status" value="1"/>
</dbReference>
<keyword evidence="6 9" id="KW-0547">Nucleotide-binding</keyword>
<dbReference type="CDD" id="cd02027">
    <property type="entry name" value="APSK"/>
    <property type="match status" value="1"/>
</dbReference>
<keyword evidence="7 9" id="KW-0418">Kinase</keyword>
<evidence type="ECO:0000256" key="2">
    <source>
        <dbReference type="ARBA" id="ARBA00002632"/>
    </source>
</evidence>
<dbReference type="STRING" id="39480.EUAN_20720"/>
<dbReference type="NCBIfam" id="TIGR00455">
    <property type="entry name" value="apsK"/>
    <property type="match status" value="1"/>
</dbReference>
<keyword evidence="13" id="KW-1185">Reference proteome</keyword>
<organism evidence="12 13">
    <name type="scientific">Andreesenia angusta</name>
    <dbReference type="NCBI Taxonomy" id="39480"/>
    <lineage>
        <taxon>Bacteria</taxon>
        <taxon>Bacillati</taxon>
        <taxon>Bacillota</taxon>
        <taxon>Tissierellia</taxon>
        <taxon>Tissierellales</taxon>
        <taxon>Gottschalkiaceae</taxon>
        <taxon>Andreesenia</taxon>
    </lineage>
</organism>
<comment type="catalytic activity">
    <reaction evidence="1 9 10">
        <text>adenosine 5'-phosphosulfate + ATP = 3'-phosphoadenylyl sulfate + ADP + H(+)</text>
        <dbReference type="Rhea" id="RHEA:24152"/>
        <dbReference type="ChEBI" id="CHEBI:15378"/>
        <dbReference type="ChEBI" id="CHEBI:30616"/>
        <dbReference type="ChEBI" id="CHEBI:58243"/>
        <dbReference type="ChEBI" id="CHEBI:58339"/>
        <dbReference type="ChEBI" id="CHEBI:456216"/>
        <dbReference type="EC" id="2.7.1.25"/>
    </reaction>
</comment>
<sequence length="199" mass="22736">MKNIVWHSGKVDRQRREELLNQKSKLLWFTGLSGSGKSTVANQVEERLHMMGKHTYLLDGDNLRFGLNGDLGFSLEDRRENIRRIAEVGKLFLDSGAITLCTFVSPTREIRDMARDMVGEDFVEIYIKCDLEICAERDPKGLYKKAMSGEIEDFTGLNSPYEEPENPELVLETDRFSAEELAEKVISYLGYKEGENEDS</sequence>
<proteinExistence type="inferred from homology"/>
<dbReference type="InterPro" id="IPR027417">
    <property type="entry name" value="P-loop_NTPase"/>
</dbReference>
<dbReference type="PANTHER" id="PTHR11055:SF1">
    <property type="entry name" value="PAPS SYNTHETASE, ISOFORM D"/>
    <property type="match status" value="1"/>
</dbReference>
<evidence type="ECO:0000256" key="5">
    <source>
        <dbReference type="ARBA" id="ARBA00022679"/>
    </source>
</evidence>
<dbReference type="AlphaFoldDB" id="A0A1S1V4I1"/>
<dbReference type="InterPro" id="IPR002891">
    <property type="entry name" value="APS"/>
</dbReference>
<dbReference type="SUPFAM" id="SSF52540">
    <property type="entry name" value="P-loop containing nucleoside triphosphate hydrolases"/>
    <property type="match status" value="1"/>
</dbReference>
<reference evidence="12 13" key="1">
    <citation type="submission" date="2016-09" db="EMBL/GenBank/DDBJ databases">
        <title>Genome sequence of Eubacterium angustum.</title>
        <authorList>
            <person name="Poehlein A."/>
            <person name="Daniel R."/>
        </authorList>
    </citation>
    <scope>NUCLEOTIDE SEQUENCE [LARGE SCALE GENOMIC DNA]</scope>
    <source>
        <strain evidence="12 13">DSM 1989</strain>
    </source>
</reference>
<evidence type="ECO:0000256" key="9">
    <source>
        <dbReference type="HAMAP-Rule" id="MF_00065"/>
    </source>
</evidence>
<dbReference type="RefSeq" id="WP_071064278.1">
    <property type="nucleotide sequence ID" value="NZ_MKIE01000011.1"/>
</dbReference>
<dbReference type="FunFam" id="3.40.50.300:FF:000212">
    <property type="entry name" value="Adenylyl-sulfate kinase"/>
    <property type="match status" value="1"/>
</dbReference>
<evidence type="ECO:0000259" key="11">
    <source>
        <dbReference type="Pfam" id="PF01583"/>
    </source>
</evidence>
<dbReference type="EMBL" id="MKIE01000011">
    <property type="protein sequence ID" value="OHW61532.1"/>
    <property type="molecule type" value="Genomic_DNA"/>
</dbReference>
<dbReference type="GO" id="GO:0005524">
    <property type="term" value="F:ATP binding"/>
    <property type="evidence" value="ECO:0007669"/>
    <property type="project" value="UniProtKB-UniRule"/>
</dbReference>
<dbReference type="InterPro" id="IPR059117">
    <property type="entry name" value="APS_kinase_dom"/>
</dbReference>
<comment type="caution">
    <text evidence="12">The sequence shown here is derived from an EMBL/GenBank/DDBJ whole genome shotgun (WGS) entry which is preliminary data.</text>
</comment>
<comment type="function">
    <text evidence="2 9 10">Catalyzes the synthesis of activated sulfate.</text>
</comment>
<dbReference type="Proteomes" id="UP000180254">
    <property type="component" value="Unassembled WGS sequence"/>
</dbReference>
<gene>
    <name evidence="9 12" type="primary">cysC</name>
    <name evidence="12" type="ORF">EUAN_20720</name>
</gene>
<feature type="domain" description="APS kinase" evidence="11">
    <location>
        <begin position="24"/>
        <end position="171"/>
    </location>
</feature>
<feature type="binding site" evidence="9">
    <location>
        <begin position="31"/>
        <end position="38"/>
    </location>
    <ligand>
        <name>ATP</name>
        <dbReference type="ChEBI" id="CHEBI:30616"/>
    </ligand>
</feature>
<evidence type="ECO:0000313" key="13">
    <source>
        <dbReference type="Proteomes" id="UP000180254"/>
    </source>
</evidence>
<dbReference type="OrthoDB" id="9804504at2"/>
<comment type="similarity">
    <text evidence="4 9 10">Belongs to the APS kinase family.</text>
</comment>
<evidence type="ECO:0000256" key="3">
    <source>
        <dbReference type="ARBA" id="ARBA00004806"/>
    </source>
</evidence>
<keyword evidence="9" id="KW-0597">Phosphoprotein</keyword>
<evidence type="ECO:0000256" key="7">
    <source>
        <dbReference type="ARBA" id="ARBA00022777"/>
    </source>
</evidence>
<dbReference type="GO" id="GO:0000103">
    <property type="term" value="P:sulfate assimilation"/>
    <property type="evidence" value="ECO:0007669"/>
    <property type="project" value="UniProtKB-UniRule"/>
</dbReference>
<protein>
    <recommendedName>
        <fullName evidence="9 10">Adenylyl-sulfate kinase</fullName>
        <ecNumber evidence="9 10">2.7.1.25</ecNumber>
    </recommendedName>
    <alternativeName>
        <fullName evidence="9">APS kinase</fullName>
    </alternativeName>
    <alternativeName>
        <fullName evidence="9">ATP adenosine-5'-phosphosulfate 3'-phosphotransferase</fullName>
    </alternativeName>
    <alternativeName>
        <fullName evidence="9">Adenosine-5'-phosphosulfate kinase</fullName>
    </alternativeName>
</protein>
<dbReference type="EC" id="2.7.1.25" evidence="9 10"/>
<evidence type="ECO:0000256" key="10">
    <source>
        <dbReference type="RuleBase" id="RU004347"/>
    </source>
</evidence>
<keyword evidence="8 9" id="KW-0067">ATP-binding</keyword>
<keyword evidence="5 9" id="KW-0808">Transferase</keyword>
<dbReference type="PANTHER" id="PTHR11055">
    <property type="entry name" value="BIFUNCTIONAL 3'-PHOSPHOADENOSINE 5'-PHOSPHOSULFATE SYNTHASE"/>
    <property type="match status" value="1"/>
</dbReference>
<feature type="active site" description="Phosphoserine intermediate" evidence="9">
    <location>
        <position position="105"/>
    </location>
</feature>
<dbReference type="UniPathway" id="UPA00140">
    <property type="reaction ID" value="UER00205"/>
</dbReference>
<dbReference type="Gene3D" id="3.40.50.300">
    <property type="entry name" value="P-loop containing nucleotide triphosphate hydrolases"/>
    <property type="match status" value="1"/>
</dbReference>
<dbReference type="GO" id="GO:0004020">
    <property type="term" value="F:adenylylsulfate kinase activity"/>
    <property type="evidence" value="ECO:0007669"/>
    <property type="project" value="UniProtKB-UniRule"/>
</dbReference>
<evidence type="ECO:0000313" key="12">
    <source>
        <dbReference type="EMBL" id="OHW61532.1"/>
    </source>
</evidence>
<accession>A0A1S1V4I1</accession>
<dbReference type="GO" id="GO:0070814">
    <property type="term" value="P:hydrogen sulfide biosynthetic process"/>
    <property type="evidence" value="ECO:0007669"/>
    <property type="project" value="UniProtKB-UniRule"/>
</dbReference>
<dbReference type="Pfam" id="PF01583">
    <property type="entry name" value="APS_kinase"/>
    <property type="match status" value="1"/>
</dbReference>
<dbReference type="HAMAP" id="MF_00065">
    <property type="entry name" value="Adenylyl_sulf_kinase"/>
    <property type="match status" value="1"/>
</dbReference>
<comment type="pathway">
    <text evidence="3 9 10">Sulfur metabolism; hydrogen sulfide biosynthesis; sulfite from sulfate: step 2/3.</text>
</comment>